<organism evidence="1 2">
    <name type="scientific">Puccinia sorghi</name>
    <dbReference type="NCBI Taxonomy" id="27349"/>
    <lineage>
        <taxon>Eukaryota</taxon>
        <taxon>Fungi</taxon>
        <taxon>Dikarya</taxon>
        <taxon>Basidiomycota</taxon>
        <taxon>Pucciniomycotina</taxon>
        <taxon>Pucciniomycetes</taxon>
        <taxon>Pucciniales</taxon>
        <taxon>Pucciniaceae</taxon>
        <taxon>Puccinia</taxon>
    </lineage>
</organism>
<dbReference type="EMBL" id="LAVV01002510">
    <property type="protein sequence ID" value="KNZ62755.1"/>
    <property type="molecule type" value="Genomic_DNA"/>
</dbReference>
<sequence>MGLFSIYMKVLHYFEANLSVAQNSHKVNPQYNYYSRKGFYGHNSLWDSCNLNLEITSFFLLRKYLIGKSQFLTESKLIPAFKKTPLGSMLQLR</sequence>
<comment type="caution">
    <text evidence="1">The sequence shown here is derived from an EMBL/GenBank/DDBJ whole genome shotgun (WGS) entry which is preliminary data.</text>
</comment>
<dbReference type="VEuPathDB" id="FungiDB:VP01_1225g1"/>
<gene>
    <name evidence="1" type="ORF">VP01_1225g1</name>
</gene>
<keyword evidence="2" id="KW-1185">Reference proteome</keyword>
<evidence type="ECO:0000313" key="2">
    <source>
        <dbReference type="Proteomes" id="UP000037035"/>
    </source>
</evidence>
<dbReference type="Proteomes" id="UP000037035">
    <property type="component" value="Unassembled WGS sequence"/>
</dbReference>
<name>A0A0L6VRE0_9BASI</name>
<dbReference type="AlphaFoldDB" id="A0A0L6VRE0"/>
<reference evidence="1 2" key="1">
    <citation type="submission" date="2015-08" db="EMBL/GenBank/DDBJ databases">
        <title>Next Generation Sequencing and Analysis of the Genome of Puccinia sorghi L Schw, the Causal Agent of Maize Common Rust.</title>
        <authorList>
            <person name="Rochi L."/>
            <person name="Burguener G."/>
            <person name="Darino M."/>
            <person name="Turjanski A."/>
            <person name="Kreff E."/>
            <person name="Dieguez M.J."/>
            <person name="Sacco F."/>
        </authorList>
    </citation>
    <scope>NUCLEOTIDE SEQUENCE [LARGE SCALE GENOMIC DNA]</scope>
    <source>
        <strain evidence="1 2">RO10H11247</strain>
    </source>
</reference>
<accession>A0A0L6VRE0</accession>
<protein>
    <submittedName>
        <fullName evidence="1">Uncharacterized protein</fullName>
    </submittedName>
</protein>
<proteinExistence type="predicted"/>
<evidence type="ECO:0000313" key="1">
    <source>
        <dbReference type="EMBL" id="KNZ62755.1"/>
    </source>
</evidence>